<accession>A0A4R7J3V6</accession>
<name>A0A4R7J3V6_9ACTN</name>
<comment type="caution">
    <text evidence="2">The sequence shown here is derived from an EMBL/GenBank/DDBJ whole genome shotgun (WGS) entry which is preliminary data.</text>
</comment>
<dbReference type="Proteomes" id="UP000295371">
    <property type="component" value="Unassembled WGS sequence"/>
</dbReference>
<sequence>MGTRVRKHFAALMITLALTGTGLVAGAPTADAAPTKKCVAKMSVSKPKQYSKTDVLVSKVGSGAKVTTVAKYSTTQTKKTATAGSKGTASLRYNISGAKPKYKVVVSVTAKKGKTTWKCSTSFIPQKR</sequence>
<feature type="signal peptide" evidence="1">
    <location>
        <begin position="1"/>
        <end position="32"/>
    </location>
</feature>
<proteinExistence type="predicted"/>
<gene>
    <name evidence="2" type="ORF">CLV29_2630</name>
</gene>
<keyword evidence="1" id="KW-0732">Signal</keyword>
<dbReference type="AlphaFoldDB" id="A0A4R7J3V6"/>
<reference evidence="2 3" key="1">
    <citation type="submission" date="2019-03" db="EMBL/GenBank/DDBJ databases">
        <title>Genomic Encyclopedia of Archaeal and Bacterial Type Strains, Phase II (KMG-II): from individual species to whole genera.</title>
        <authorList>
            <person name="Goeker M."/>
        </authorList>
    </citation>
    <scope>NUCLEOTIDE SEQUENCE [LARGE SCALE GENOMIC DNA]</scope>
    <source>
        <strain evidence="2 3">DSM 24323</strain>
    </source>
</reference>
<evidence type="ECO:0000313" key="2">
    <source>
        <dbReference type="EMBL" id="TDT31216.1"/>
    </source>
</evidence>
<organism evidence="2 3">
    <name type="scientific">Naumannella halotolerans</name>
    <dbReference type="NCBI Taxonomy" id="993414"/>
    <lineage>
        <taxon>Bacteria</taxon>
        <taxon>Bacillati</taxon>
        <taxon>Actinomycetota</taxon>
        <taxon>Actinomycetes</taxon>
        <taxon>Propionibacteriales</taxon>
        <taxon>Propionibacteriaceae</taxon>
        <taxon>Naumannella</taxon>
    </lineage>
</organism>
<evidence type="ECO:0000313" key="3">
    <source>
        <dbReference type="Proteomes" id="UP000295371"/>
    </source>
</evidence>
<evidence type="ECO:0000256" key="1">
    <source>
        <dbReference type="SAM" id="SignalP"/>
    </source>
</evidence>
<keyword evidence="3" id="KW-1185">Reference proteome</keyword>
<dbReference type="RefSeq" id="WP_208292950.1">
    <property type="nucleotide sequence ID" value="NZ_CP171129.1"/>
</dbReference>
<dbReference type="EMBL" id="SOAW01000002">
    <property type="protein sequence ID" value="TDT31216.1"/>
    <property type="molecule type" value="Genomic_DNA"/>
</dbReference>
<feature type="chain" id="PRO_5020783383" evidence="1">
    <location>
        <begin position="33"/>
        <end position="128"/>
    </location>
</feature>
<protein>
    <submittedName>
        <fullName evidence="2">Uncharacterized protein</fullName>
    </submittedName>
</protein>